<dbReference type="EMBL" id="AP018203">
    <property type="protein sequence ID" value="BAY57386.1"/>
    <property type="molecule type" value="Genomic_DNA"/>
</dbReference>
<accession>A0A1Z4JKZ0</accession>
<evidence type="ECO:0000313" key="2">
    <source>
        <dbReference type="Proteomes" id="UP000217895"/>
    </source>
</evidence>
<name>A0A1Z4JKZ0_LEPBY</name>
<organism evidence="1 2">
    <name type="scientific">Leptolyngbya boryana NIES-2135</name>
    <dbReference type="NCBI Taxonomy" id="1973484"/>
    <lineage>
        <taxon>Bacteria</taxon>
        <taxon>Bacillati</taxon>
        <taxon>Cyanobacteriota</taxon>
        <taxon>Cyanophyceae</taxon>
        <taxon>Leptolyngbyales</taxon>
        <taxon>Leptolyngbyaceae</taxon>
        <taxon>Leptolyngbya group</taxon>
        <taxon>Leptolyngbya</taxon>
    </lineage>
</organism>
<keyword evidence="2" id="KW-1185">Reference proteome</keyword>
<proteinExistence type="predicted"/>
<gene>
    <name evidence="1" type="ORF">NIES2135_42510</name>
</gene>
<dbReference type="PIRSF" id="PIRSF020893">
    <property type="entry name" value="UCP020893"/>
    <property type="match status" value="1"/>
</dbReference>
<evidence type="ECO:0000313" key="1">
    <source>
        <dbReference type="EMBL" id="BAY57386.1"/>
    </source>
</evidence>
<dbReference type="AlphaFoldDB" id="A0A1Z4JKZ0"/>
<dbReference type="Proteomes" id="UP000217895">
    <property type="component" value="Chromosome"/>
</dbReference>
<sequence>MEIPSRFAIPDSISFEGAIELTQSLLAEVEQGHVSEPELERIITALVQTENGARGFFVTYLSDDRELMDEIGFHVVLGLLPAEEKVADLLTKNLAMSTAMILTHTRNQKPELAEGSARVQRRSTYLIRRMMSKSVDRQLMELKTSIESDGTYRDFLRRWQYDDEQRSAILHAIEHVRLN</sequence>
<dbReference type="InterPro" id="IPR016780">
    <property type="entry name" value="UCP020893"/>
</dbReference>
<reference evidence="1 2" key="1">
    <citation type="submission" date="2017-06" db="EMBL/GenBank/DDBJ databases">
        <title>Genome sequencing of cyanobaciteial culture collection at National Institute for Environmental Studies (NIES).</title>
        <authorList>
            <person name="Hirose Y."/>
            <person name="Shimura Y."/>
            <person name="Fujisawa T."/>
            <person name="Nakamura Y."/>
            <person name="Kawachi M."/>
        </authorList>
    </citation>
    <scope>NUCLEOTIDE SEQUENCE [LARGE SCALE GENOMIC DNA]</scope>
    <source>
        <strain evidence="1 2">NIES-2135</strain>
    </source>
</reference>
<protein>
    <submittedName>
        <fullName evidence="1">Uncharacterized protein</fullName>
    </submittedName>
</protein>